<comment type="similarity">
    <text evidence="2">Belongs to the urea transporter family.</text>
</comment>
<feature type="domain" description="EF-hand" evidence="8">
    <location>
        <begin position="398"/>
        <end position="433"/>
    </location>
</feature>
<feature type="transmembrane region" description="Helical" evidence="7">
    <location>
        <begin position="69"/>
        <end position="94"/>
    </location>
</feature>
<dbReference type="PROSITE" id="PS50222">
    <property type="entry name" value="EF_HAND_2"/>
    <property type="match status" value="3"/>
</dbReference>
<dbReference type="Proteomes" id="UP000031599">
    <property type="component" value="Unassembled WGS sequence"/>
</dbReference>
<evidence type="ECO:0000256" key="3">
    <source>
        <dbReference type="ARBA" id="ARBA00022475"/>
    </source>
</evidence>
<dbReference type="CDD" id="cd00051">
    <property type="entry name" value="EFh"/>
    <property type="match status" value="1"/>
</dbReference>
<dbReference type="Gene3D" id="1.10.238.10">
    <property type="entry name" value="EF-hand"/>
    <property type="match status" value="1"/>
</dbReference>
<evidence type="ECO:0000313" key="9">
    <source>
        <dbReference type="EMBL" id="KIG15815.1"/>
    </source>
</evidence>
<dbReference type="Gene3D" id="1.10.3430.10">
    <property type="entry name" value="Ammonium transporter AmtB like domains"/>
    <property type="match status" value="1"/>
</dbReference>
<dbReference type="GO" id="GO:0005886">
    <property type="term" value="C:plasma membrane"/>
    <property type="evidence" value="ECO:0007669"/>
    <property type="project" value="UniProtKB-SubCell"/>
</dbReference>
<keyword evidence="5 7" id="KW-1133">Transmembrane helix</keyword>
<name>A0A0C2D1Y0_9BACT</name>
<sequence length="535" mass="57291">MSEPAPLHELLARVVAPPAAPPPAAWRFPLGTMQALNQRLAERPSLDFVNASLRGVGQVIFANNPVSGLIILVAMFVQSPWLGLMSLVGVISATAMAMAMRLAPDAIQNGVFGLNGLLVGAAMGFAGRAGNGPWNPVWIAAAVLLSALATVVMHTLGTWVVTRLKAAPLGVAFNAVMMAFFLVVVFVPQSLFDLGPSPAPFPAESIDGLRLARSLPVGLGQVFFSDGVIPLLLIVVAVGICTPIGLMVALLGCAISLVAGLLLGAKPGEMYLGLWGYNAVLSATAIGGVFYAPNWRSITLGSICAFLASAGSIMFARWLAPLPVLSIPFTIVTVGCFWLVRRTIPSLVPVALHAVASPEEHRQRHAVASEVISQFRRALTAASRHERRVLLFDQAPSEVKDELRRAFDAMDHDHSGELSPAEIEGHLAPVGISATELALILNCMDADRDGLISFEEFGELMLRHQRLMSRYDQFFTYFMPIDADGDDVISVDEMNNAMMSVGESPLSSAETEQLRLQAQGQALTWDRFIQVLLLT</sequence>
<proteinExistence type="inferred from homology"/>
<dbReference type="InterPro" id="IPR029020">
    <property type="entry name" value="Ammonium/urea_transptr"/>
</dbReference>
<protein>
    <submittedName>
        <fullName evidence="9">Eukaryotic-type low-affinity urea transporter</fullName>
    </submittedName>
</protein>
<keyword evidence="6 7" id="KW-0472">Membrane</keyword>
<dbReference type="PANTHER" id="PTHR10464">
    <property type="entry name" value="UREA TRANSPORTER"/>
    <property type="match status" value="1"/>
</dbReference>
<dbReference type="InterPro" id="IPR011992">
    <property type="entry name" value="EF-hand-dom_pair"/>
</dbReference>
<comment type="subcellular location">
    <subcellularLocation>
        <location evidence="1">Cell membrane</location>
        <topology evidence="1">Multi-pass membrane protein</topology>
    </subcellularLocation>
</comment>
<comment type="caution">
    <text evidence="9">The sequence shown here is derived from an EMBL/GenBank/DDBJ whole genome shotgun (WGS) entry which is preliminary data.</text>
</comment>
<evidence type="ECO:0000256" key="2">
    <source>
        <dbReference type="ARBA" id="ARBA00005914"/>
    </source>
</evidence>
<accession>A0A0C2D1Y0</accession>
<keyword evidence="3" id="KW-1003">Cell membrane</keyword>
<dbReference type="GO" id="GO:0005509">
    <property type="term" value="F:calcium ion binding"/>
    <property type="evidence" value="ECO:0007669"/>
    <property type="project" value="InterPro"/>
</dbReference>
<dbReference type="GO" id="GO:0015204">
    <property type="term" value="F:urea transmembrane transporter activity"/>
    <property type="evidence" value="ECO:0007669"/>
    <property type="project" value="InterPro"/>
</dbReference>
<dbReference type="InterPro" id="IPR002048">
    <property type="entry name" value="EF_hand_dom"/>
</dbReference>
<organism evidence="9 10">
    <name type="scientific">Enhygromyxa salina</name>
    <dbReference type="NCBI Taxonomy" id="215803"/>
    <lineage>
        <taxon>Bacteria</taxon>
        <taxon>Pseudomonadati</taxon>
        <taxon>Myxococcota</taxon>
        <taxon>Polyangia</taxon>
        <taxon>Nannocystales</taxon>
        <taxon>Nannocystaceae</taxon>
        <taxon>Enhygromyxa</taxon>
    </lineage>
</organism>
<dbReference type="RefSeq" id="WP_205633022.1">
    <property type="nucleotide sequence ID" value="NZ_JMCC02000047.1"/>
</dbReference>
<feature type="domain" description="EF-hand" evidence="8">
    <location>
        <begin position="469"/>
        <end position="504"/>
    </location>
</feature>
<feature type="transmembrane region" description="Helical" evidence="7">
    <location>
        <begin position="106"/>
        <end position="126"/>
    </location>
</feature>
<dbReference type="PROSITE" id="PS00018">
    <property type="entry name" value="EF_HAND_1"/>
    <property type="match status" value="3"/>
</dbReference>
<evidence type="ECO:0000256" key="4">
    <source>
        <dbReference type="ARBA" id="ARBA00022692"/>
    </source>
</evidence>
<feature type="domain" description="EF-hand" evidence="8">
    <location>
        <begin position="440"/>
        <end position="467"/>
    </location>
</feature>
<dbReference type="Pfam" id="PF13499">
    <property type="entry name" value="EF-hand_7"/>
    <property type="match status" value="1"/>
</dbReference>
<evidence type="ECO:0000259" key="8">
    <source>
        <dbReference type="PROSITE" id="PS50222"/>
    </source>
</evidence>
<evidence type="ECO:0000313" key="10">
    <source>
        <dbReference type="Proteomes" id="UP000031599"/>
    </source>
</evidence>
<evidence type="ECO:0000256" key="6">
    <source>
        <dbReference type="ARBA" id="ARBA00023136"/>
    </source>
</evidence>
<dbReference type="SUPFAM" id="SSF47473">
    <property type="entry name" value="EF-hand"/>
    <property type="match status" value="1"/>
</dbReference>
<evidence type="ECO:0000256" key="5">
    <source>
        <dbReference type="ARBA" id="ARBA00022989"/>
    </source>
</evidence>
<feature type="transmembrane region" description="Helical" evidence="7">
    <location>
        <begin position="229"/>
        <end position="262"/>
    </location>
</feature>
<keyword evidence="4 7" id="KW-0812">Transmembrane</keyword>
<evidence type="ECO:0000256" key="1">
    <source>
        <dbReference type="ARBA" id="ARBA00004651"/>
    </source>
</evidence>
<feature type="transmembrane region" description="Helical" evidence="7">
    <location>
        <begin position="322"/>
        <end position="340"/>
    </location>
</feature>
<dbReference type="PANTHER" id="PTHR10464:SF4">
    <property type="entry name" value="UREA TRANSPORTER"/>
    <property type="match status" value="1"/>
</dbReference>
<dbReference type="InterPro" id="IPR004937">
    <property type="entry name" value="Urea_transporter"/>
</dbReference>
<dbReference type="SMART" id="SM00054">
    <property type="entry name" value="EFh"/>
    <property type="match status" value="3"/>
</dbReference>
<feature type="transmembrane region" description="Helical" evidence="7">
    <location>
        <begin position="169"/>
        <end position="192"/>
    </location>
</feature>
<dbReference type="EMBL" id="JMCC02000047">
    <property type="protein sequence ID" value="KIG15815.1"/>
    <property type="molecule type" value="Genomic_DNA"/>
</dbReference>
<gene>
    <name evidence="9" type="ORF">DB30_05233</name>
</gene>
<dbReference type="Pfam" id="PF03253">
    <property type="entry name" value="UT"/>
    <property type="match status" value="1"/>
</dbReference>
<reference evidence="9 10" key="1">
    <citation type="submission" date="2014-12" db="EMBL/GenBank/DDBJ databases">
        <title>Genome assembly of Enhygromyxa salina DSM 15201.</title>
        <authorList>
            <person name="Sharma G."/>
            <person name="Subramanian S."/>
        </authorList>
    </citation>
    <scope>NUCLEOTIDE SEQUENCE [LARGE SCALE GENOMIC DNA]</scope>
    <source>
        <strain evidence="9 10">DSM 15201</strain>
    </source>
</reference>
<feature type="transmembrane region" description="Helical" evidence="7">
    <location>
        <begin position="274"/>
        <end position="292"/>
    </location>
</feature>
<dbReference type="InterPro" id="IPR018247">
    <property type="entry name" value="EF_Hand_1_Ca_BS"/>
</dbReference>
<evidence type="ECO:0000256" key="7">
    <source>
        <dbReference type="SAM" id="Phobius"/>
    </source>
</evidence>
<dbReference type="AlphaFoldDB" id="A0A0C2D1Y0"/>
<feature type="transmembrane region" description="Helical" evidence="7">
    <location>
        <begin position="138"/>
        <end position="162"/>
    </location>
</feature>